<dbReference type="EC" id="5.1.3.2" evidence="5 9"/>
<dbReference type="Pfam" id="PF16363">
    <property type="entry name" value="GDP_Man_Dehyd"/>
    <property type="match status" value="1"/>
</dbReference>
<evidence type="ECO:0000256" key="7">
    <source>
        <dbReference type="ARBA" id="ARBA00023027"/>
    </source>
</evidence>
<evidence type="ECO:0000256" key="5">
    <source>
        <dbReference type="ARBA" id="ARBA00013189"/>
    </source>
</evidence>
<dbReference type="InterPro" id="IPR016040">
    <property type="entry name" value="NAD(P)-bd_dom"/>
</dbReference>
<feature type="domain" description="NAD(P)-binding" evidence="11">
    <location>
        <begin position="10"/>
        <end position="329"/>
    </location>
</feature>
<dbReference type="GO" id="GO:0003978">
    <property type="term" value="F:UDP-glucose 4-epimerase activity"/>
    <property type="evidence" value="ECO:0007669"/>
    <property type="project" value="UniProtKB-UniRule"/>
</dbReference>
<dbReference type="KEGG" id="lsf:I8J32_013105"/>
<comment type="cofactor">
    <cofactor evidence="2 9">
        <name>NAD(+)</name>
        <dbReference type="ChEBI" id="CHEBI:57540"/>
    </cofactor>
</comment>
<evidence type="ECO:0000256" key="4">
    <source>
        <dbReference type="ARBA" id="ARBA00007637"/>
    </source>
</evidence>
<dbReference type="GO" id="GO:0005829">
    <property type="term" value="C:cytosol"/>
    <property type="evidence" value="ECO:0007669"/>
    <property type="project" value="TreeGrafter"/>
</dbReference>
<protein>
    <recommendedName>
        <fullName evidence="6 9">UDP-glucose 4-epimerase</fullName>
        <ecNumber evidence="5 9">5.1.3.2</ecNumber>
    </recommendedName>
</protein>
<evidence type="ECO:0000256" key="2">
    <source>
        <dbReference type="ARBA" id="ARBA00001911"/>
    </source>
</evidence>
<dbReference type="CDD" id="cd05247">
    <property type="entry name" value="UDP_G4E_1_SDR_e"/>
    <property type="match status" value="1"/>
</dbReference>
<evidence type="ECO:0000256" key="9">
    <source>
        <dbReference type="RuleBase" id="RU366046"/>
    </source>
</evidence>
<dbReference type="NCBIfam" id="TIGR01179">
    <property type="entry name" value="galE"/>
    <property type="match status" value="1"/>
</dbReference>
<sequence length="364" mass="40042">MADQAPKSVLVCGGAGYIGSHACVALVERGHRVVVADNFANSSQRVLLRLQRITGSPIECVRVDLRNRAGLTRLFSRHRFDAVMHFAALKAVGESCVRPLEYFDNNICGTINLLQAMQEAQVDRLVFSSSATVYGDPERVPVDESSRLDVTNPYGRTKLVMEQLIGDLCTARATFRAAILRYFNPVGAHPSGLIGEDPTGVPNNLMPYVCQVAAGRRRRLSIFGGDYPTPDGTGVRDYLHVTDLASAHVSALDYLVRRDASLTVNLGTGRGVSVLELVHAFEEVSGRHIPYDIVDRRPGDVAEVYADPAMANRLLGWRTGLDIRDMCRDAWRWQSLNPAGYEEPTRVRTGKREPAPALEDRPTA</sequence>
<gene>
    <name evidence="12" type="primary">galE</name>
    <name evidence="12" type="ORF">I8J32_013105</name>
</gene>
<evidence type="ECO:0000256" key="3">
    <source>
        <dbReference type="ARBA" id="ARBA00004947"/>
    </source>
</evidence>
<dbReference type="NCBIfam" id="NF007956">
    <property type="entry name" value="PRK10675.1"/>
    <property type="match status" value="1"/>
</dbReference>
<keyword evidence="8 9" id="KW-0413">Isomerase</keyword>
<dbReference type="AlphaFoldDB" id="A0A974Y6X4"/>
<dbReference type="Proteomes" id="UP000639274">
    <property type="component" value="Chromosome"/>
</dbReference>
<comment type="similarity">
    <text evidence="4 9">Belongs to the NAD(P)-dependent epimerase/dehydratase family.</text>
</comment>
<evidence type="ECO:0000259" key="11">
    <source>
        <dbReference type="Pfam" id="PF16363"/>
    </source>
</evidence>
<dbReference type="RefSeq" id="WP_200612945.1">
    <property type="nucleotide sequence ID" value="NZ_CP071518.1"/>
</dbReference>
<comment type="catalytic activity">
    <reaction evidence="1 9">
        <text>UDP-alpha-D-glucose = UDP-alpha-D-galactose</text>
        <dbReference type="Rhea" id="RHEA:22168"/>
        <dbReference type="ChEBI" id="CHEBI:58885"/>
        <dbReference type="ChEBI" id="CHEBI:66914"/>
        <dbReference type="EC" id="5.1.3.2"/>
    </reaction>
</comment>
<keyword evidence="9" id="KW-0119">Carbohydrate metabolism</keyword>
<evidence type="ECO:0000256" key="6">
    <source>
        <dbReference type="ARBA" id="ARBA00018569"/>
    </source>
</evidence>
<dbReference type="Gene3D" id="3.40.50.720">
    <property type="entry name" value="NAD(P)-binding Rossmann-like Domain"/>
    <property type="match status" value="1"/>
</dbReference>
<evidence type="ECO:0000313" key="13">
    <source>
        <dbReference type="Proteomes" id="UP000639274"/>
    </source>
</evidence>
<organism evidence="12 13">
    <name type="scientific">Agrilutibacter solisilvae</name>
    <dbReference type="NCBI Taxonomy" id="2763317"/>
    <lineage>
        <taxon>Bacteria</taxon>
        <taxon>Pseudomonadati</taxon>
        <taxon>Pseudomonadota</taxon>
        <taxon>Gammaproteobacteria</taxon>
        <taxon>Lysobacterales</taxon>
        <taxon>Lysobacteraceae</taxon>
        <taxon>Agrilutibacter</taxon>
    </lineage>
</organism>
<dbReference type="EMBL" id="CP071518">
    <property type="protein sequence ID" value="QSX80071.1"/>
    <property type="molecule type" value="Genomic_DNA"/>
</dbReference>
<dbReference type="Gene3D" id="3.90.25.10">
    <property type="entry name" value="UDP-galactose 4-epimerase, domain 1"/>
    <property type="match status" value="1"/>
</dbReference>
<evidence type="ECO:0000256" key="8">
    <source>
        <dbReference type="ARBA" id="ARBA00023235"/>
    </source>
</evidence>
<feature type="region of interest" description="Disordered" evidence="10">
    <location>
        <begin position="342"/>
        <end position="364"/>
    </location>
</feature>
<dbReference type="PANTHER" id="PTHR43725">
    <property type="entry name" value="UDP-GLUCOSE 4-EPIMERASE"/>
    <property type="match status" value="1"/>
</dbReference>
<feature type="compositionally biased region" description="Basic and acidic residues" evidence="10">
    <location>
        <begin position="343"/>
        <end position="364"/>
    </location>
</feature>
<evidence type="ECO:0000313" key="12">
    <source>
        <dbReference type="EMBL" id="QSX80071.1"/>
    </source>
</evidence>
<dbReference type="PANTHER" id="PTHR43725:SF47">
    <property type="entry name" value="UDP-GLUCOSE 4-EPIMERASE"/>
    <property type="match status" value="1"/>
</dbReference>
<reference evidence="12 13" key="1">
    <citation type="submission" date="2021-03" db="EMBL/GenBank/DDBJ databases">
        <title>Lysobacter sp. nov. isolated from soil of gangwondo yeongwol, south Korea.</title>
        <authorList>
            <person name="Kim K.R."/>
            <person name="Kim K.H."/>
            <person name="Jeon C.O."/>
        </authorList>
    </citation>
    <scope>NUCLEOTIDE SEQUENCE [LARGE SCALE GENOMIC DNA]</scope>
    <source>
        <strain evidence="12 13">R19</strain>
    </source>
</reference>
<evidence type="ECO:0000256" key="1">
    <source>
        <dbReference type="ARBA" id="ARBA00000083"/>
    </source>
</evidence>
<accession>A0A974Y6X4</accession>
<dbReference type="InterPro" id="IPR036291">
    <property type="entry name" value="NAD(P)-bd_dom_sf"/>
</dbReference>
<dbReference type="GO" id="GO:0006012">
    <property type="term" value="P:galactose metabolic process"/>
    <property type="evidence" value="ECO:0007669"/>
    <property type="project" value="InterPro"/>
</dbReference>
<dbReference type="SUPFAM" id="SSF51735">
    <property type="entry name" value="NAD(P)-binding Rossmann-fold domains"/>
    <property type="match status" value="1"/>
</dbReference>
<name>A0A974Y6X4_9GAMM</name>
<comment type="subunit">
    <text evidence="9">Homodimer.</text>
</comment>
<keyword evidence="13" id="KW-1185">Reference proteome</keyword>
<dbReference type="InterPro" id="IPR005886">
    <property type="entry name" value="UDP_G4E"/>
</dbReference>
<keyword evidence="7 9" id="KW-0520">NAD</keyword>
<evidence type="ECO:0000256" key="10">
    <source>
        <dbReference type="SAM" id="MobiDB-lite"/>
    </source>
</evidence>
<proteinExistence type="inferred from homology"/>
<comment type="pathway">
    <text evidence="3 9">Carbohydrate metabolism; galactose metabolism.</text>
</comment>